<keyword evidence="3" id="KW-1185">Reference proteome</keyword>
<dbReference type="OrthoDB" id="5386682at2759"/>
<feature type="domain" description="Heterokaryon incompatibility" evidence="1">
    <location>
        <begin position="3"/>
        <end position="87"/>
    </location>
</feature>
<dbReference type="EMBL" id="ML978176">
    <property type="protein sequence ID" value="KAF2032033.1"/>
    <property type="molecule type" value="Genomic_DNA"/>
</dbReference>
<gene>
    <name evidence="2" type="ORF">EK21DRAFT_41973</name>
</gene>
<name>A0A9P4HCC7_9PLEO</name>
<dbReference type="InterPro" id="IPR010730">
    <property type="entry name" value="HET"/>
</dbReference>
<reference evidence="2" key="1">
    <citation type="journal article" date="2020" name="Stud. Mycol.">
        <title>101 Dothideomycetes genomes: a test case for predicting lifestyles and emergence of pathogens.</title>
        <authorList>
            <person name="Haridas S."/>
            <person name="Albert R."/>
            <person name="Binder M."/>
            <person name="Bloem J."/>
            <person name="Labutti K."/>
            <person name="Salamov A."/>
            <person name="Andreopoulos B."/>
            <person name="Baker S."/>
            <person name="Barry K."/>
            <person name="Bills G."/>
            <person name="Bluhm B."/>
            <person name="Cannon C."/>
            <person name="Castanera R."/>
            <person name="Culley D."/>
            <person name="Daum C."/>
            <person name="Ezra D."/>
            <person name="Gonzalez J."/>
            <person name="Henrissat B."/>
            <person name="Kuo A."/>
            <person name="Liang C."/>
            <person name="Lipzen A."/>
            <person name="Lutzoni F."/>
            <person name="Magnuson J."/>
            <person name="Mondo S."/>
            <person name="Nolan M."/>
            <person name="Ohm R."/>
            <person name="Pangilinan J."/>
            <person name="Park H.-J."/>
            <person name="Ramirez L."/>
            <person name="Alfaro M."/>
            <person name="Sun H."/>
            <person name="Tritt A."/>
            <person name="Yoshinaga Y."/>
            <person name="Zwiers L.-H."/>
            <person name="Turgeon B."/>
            <person name="Goodwin S."/>
            <person name="Spatafora J."/>
            <person name="Crous P."/>
            <person name="Grigoriev I."/>
        </authorList>
    </citation>
    <scope>NUCLEOTIDE SEQUENCE</scope>
    <source>
        <strain evidence="2">CBS 110217</strain>
    </source>
</reference>
<dbReference type="Proteomes" id="UP000799777">
    <property type="component" value="Unassembled WGS sequence"/>
</dbReference>
<evidence type="ECO:0000259" key="1">
    <source>
        <dbReference type="Pfam" id="PF06985"/>
    </source>
</evidence>
<dbReference type="Pfam" id="PF06985">
    <property type="entry name" value="HET"/>
    <property type="match status" value="1"/>
</dbReference>
<accession>A0A9P4HCC7</accession>
<feature type="non-terminal residue" evidence="2">
    <location>
        <position position="1"/>
    </location>
</feature>
<evidence type="ECO:0000313" key="3">
    <source>
        <dbReference type="Proteomes" id="UP000799777"/>
    </source>
</evidence>
<proteinExistence type="predicted"/>
<dbReference type="AlphaFoldDB" id="A0A9P4HCC7"/>
<dbReference type="PANTHER" id="PTHR24148:SF73">
    <property type="entry name" value="HET DOMAIN PROTEIN (AFU_ORTHOLOGUE AFUA_8G01020)"/>
    <property type="match status" value="1"/>
</dbReference>
<comment type="caution">
    <text evidence="2">The sequence shown here is derived from an EMBL/GenBank/DDBJ whole genome shotgun (WGS) entry which is preliminary data.</text>
</comment>
<evidence type="ECO:0000313" key="2">
    <source>
        <dbReference type="EMBL" id="KAF2032033.1"/>
    </source>
</evidence>
<dbReference type="InterPro" id="IPR052895">
    <property type="entry name" value="HetReg/Transcr_Mod"/>
</dbReference>
<organism evidence="2 3">
    <name type="scientific">Setomelanomma holmii</name>
    <dbReference type="NCBI Taxonomy" id="210430"/>
    <lineage>
        <taxon>Eukaryota</taxon>
        <taxon>Fungi</taxon>
        <taxon>Dikarya</taxon>
        <taxon>Ascomycota</taxon>
        <taxon>Pezizomycotina</taxon>
        <taxon>Dothideomycetes</taxon>
        <taxon>Pleosporomycetidae</taxon>
        <taxon>Pleosporales</taxon>
        <taxon>Pleosporineae</taxon>
        <taxon>Phaeosphaeriaceae</taxon>
        <taxon>Setomelanomma</taxon>
    </lineage>
</organism>
<dbReference type="PANTHER" id="PTHR24148">
    <property type="entry name" value="ANKYRIN REPEAT DOMAIN-CONTAINING PROTEIN 39 HOMOLOG-RELATED"/>
    <property type="match status" value="1"/>
</dbReference>
<feature type="non-terminal residue" evidence="2">
    <location>
        <position position="87"/>
    </location>
</feature>
<protein>
    <recommendedName>
        <fullName evidence="1">Heterokaryon incompatibility domain-containing protein</fullName>
    </recommendedName>
</protein>
<sequence>PQYMALSHAWGPATSSINITINGKLFSSRQNLFDFLQQMSRTDAASEFSFWIDQFCIDQQNMKERCSHVLFMDKIYKRASYTIAWLG</sequence>